<dbReference type="PANTHER" id="PTHR42732:SF1">
    <property type="entry name" value="BETA-MANNOSIDASE"/>
    <property type="match status" value="1"/>
</dbReference>
<feature type="signal peptide" evidence="4">
    <location>
        <begin position="1"/>
        <end position="26"/>
    </location>
</feature>
<protein>
    <submittedName>
        <fullName evidence="10">DUF4982 domain-containing protein</fullName>
    </submittedName>
</protein>
<dbReference type="EMBL" id="PUEC01000006">
    <property type="protein sequence ID" value="PWB03293.1"/>
    <property type="molecule type" value="Genomic_DNA"/>
</dbReference>
<dbReference type="InterPro" id="IPR006104">
    <property type="entry name" value="Glyco_hydro_2_N"/>
</dbReference>
<keyword evidence="11" id="KW-1185">Reference proteome</keyword>
<keyword evidence="2" id="KW-0378">Hydrolase</keyword>
<evidence type="ECO:0000256" key="3">
    <source>
        <dbReference type="ARBA" id="ARBA00023295"/>
    </source>
</evidence>
<dbReference type="Pfam" id="PF02837">
    <property type="entry name" value="Glyco_hydro_2_N"/>
    <property type="match status" value="1"/>
</dbReference>
<dbReference type="SUPFAM" id="SSF51445">
    <property type="entry name" value="(Trans)glycosidases"/>
    <property type="match status" value="1"/>
</dbReference>
<dbReference type="InterPro" id="IPR006103">
    <property type="entry name" value="Glyco_hydro_2_cat"/>
</dbReference>
<gene>
    <name evidence="10" type="ORF">C5O23_03870</name>
</gene>
<evidence type="ECO:0000256" key="1">
    <source>
        <dbReference type="ARBA" id="ARBA00007401"/>
    </source>
</evidence>
<reference evidence="11" key="1">
    <citation type="submission" date="2018-02" db="EMBL/GenBank/DDBJ databases">
        <authorList>
            <person name="Clavel T."/>
            <person name="Strowig T."/>
        </authorList>
    </citation>
    <scope>NUCLEOTIDE SEQUENCE [LARGE SCALE GENOMIC DNA]</scope>
    <source>
        <strain evidence="11">DSM 103720</strain>
    </source>
</reference>
<dbReference type="SUPFAM" id="SSF49303">
    <property type="entry name" value="beta-Galactosidase/glucuronidase domain"/>
    <property type="match status" value="1"/>
</dbReference>
<evidence type="ECO:0000256" key="4">
    <source>
        <dbReference type="SAM" id="SignalP"/>
    </source>
</evidence>
<dbReference type="InterPro" id="IPR036156">
    <property type="entry name" value="Beta-gal/glucu_dom_sf"/>
</dbReference>
<dbReference type="Gene3D" id="2.60.40.10">
    <property type="entry name" value="Immunoglobulins"/>
    <property type="match status" value="3"/>
</dbReference>
<dbReference type="AlphaFoldDB" id="A0A2V1ILD2"/>
<dbReference type="SUPFAM" id="SSF49785">
    <property type="entry name" value="Galactose-binding domain-like"/>
    <property type="match status" value="1"/>
</dbReference>
<dbReference type="GO" id="GO:0004553">
    <property type="term" value="F:hydrolase activity, hydrolyzing O-glycosyl compounds"/>
    <property type="evidence" value="ECO:0007669"/>
    <property type="project" value="InterPro"/>
</dbReference>
<organism evidence="10 11">
    <name type="scientific">Duncaniella muris</name>
    <dbReference type="NCBI Taxonomy" id="2094150"/>
    <lineage>
        <taxon>Bacteria</taxon>
        <taxon>Pseudomonadati</taxon>
        <taxon>Bacteroidota</taxon>
        <taxon>Bacteroidia</taxon>
        <taxon>Bacteroidales</taxon>
        <taxon>Muribaculaceae</taxon>
        <taxon>Duncaniella</taxon>
    </lineage>
</organism>
<sequence>MLSKVNLIVLACLALFGGAAIFSASAADPRAESFNDGWKFSLGDALEMASPDYDDSNWRNLSLPHDWAIEGDFNIDNPSGTGGGALPGGIGWYRKSFTISPAQQGKKTFIDFDGAYMNSTVFINGHELGTRPYGYASFSYDLTPYLKTDGENVIAVRVDNAEQPNSRWYSGCGIYRNVWLRSLNEIHIPLWGQQISADVTDSIAAVTIRTDIVSNARKTRNISIYTALIDAAGKMIGKTEPRTVRLSRKNASAEVTAKLDLRTPHLWSTEDPYLYTLATFISDAKTGELLDTYLQTTGFRYFNFDPKTGFSLNGKAMKINGVCMHHDLGALGAAVNTRAIERQFEILKEMGVNAYRASHNPPAPEVLDLCDRMGILVMDETFDMWRKKKTSHDYARYFPDWHERDLTDLIVRDRNHPSVIIYSIGNEVLEQWSSAKADTLTLEQANLILNFGHGKENLAKEGENLSVNSLLTKKLAGMVKDLDPSRPVTAGCNEPDPGNHLFRSGALDIIGYNYHDNWFDSVPGWFPDKPFIISESVSALMTRGYYRMPSDSMYIWPKRWDIEFRDSTFSCSSYDNCHAPWGNTHEGTLGHVDSKDFIAGQFIWTGFDYLGEPTPFGWPARSSYFGIVDLAGIPKDIYYMYQSQWRPDKTVLHLFPHWNWQPGQEIDMWAYYNNADEVELFINGESQGIRKPEPGKYHASWRVSFQPGSVKAVSRKDGRTVATREIRTAGSPYRIRLTPDRQSIKADGKDLSYVLVEILDKDGNLCPWAENQVTFDVKGAGFNAGVDNGSPISLEHFKDNKRKAFYGKAMLIVQNNGSEGPVSVTATSPDLKPFTTTINSF</sequence>
<dbReference type="InterPro" id="IPR032311">
    <property type="entry name" value="DUF4982"/>
</dbReference>
<feature type="domain" description="DUF4982" evidence="8">
    <location>
        <begin position="663"/>
        <end position="722"/>
    </location>
</feature>
<evidence type="ECO:0000313" key="10">
    <source>
        <dbReference type="EMBL" id="PWB03293.1"/>
    </source>
</evidence>
<evidence type="ECO:0000313" key="11">
    <source>
        <dbReference type="Proteomes" id="UP000244905"/>
    </source>
</evidence>
<dbReference type="GeneID" id="82525489"/>
<feature type="domain" description="Glycoside hydrolase family 2" evidence="9">
    <location>
        <begin position="735"/>
        <end position="835"/>
    </location>
</feature>
<name>A0A2V1ILD2_9BACT</name>
<dbReference type="Pfam" id="PF00703">
    <property type="entry name" value="Glyco_hydro_2"/>
    <property type="match status" value="1"/>
</dbReference>
<comment type="caution">
    <text evidence="10">The sequence shown here is derived from an EMBL/GenBank/DDBJ whole genome shotgun (WGS) entry which is preliminary data.</text>
</comment>
<feature type="domain" description="Glycosyl hydrolases family 2 sugar binding" evidence="7">
    <location>
        <begin position="34"/>
        <end position="180"/>
    </location>
</feature>
<dbReference type="RefSeq" id="WP_107031652.1">
    <property type="nucleotide sequence ID" value="NZ_CARXIO010000003.1"/>
</dbReference>
<proteinExistence type="inferred from homology"/>
<keyword evidence="4" id="KW-0732">Signal</keyword>
<feature type="domain" description="Glycoside hydrolase family 2 immunoglobulin-like beta-sandwich" evidence="5">
    <location>
        <begin position="194"/>
        <end position="300"/>
    </location>
</feature>
<dbReference type="Gene3D" id="2.60.120.260">
    <property type="entry name" value="Galactose-binding domain-like"/>
    <property type="match status" value="1"/>
</dbReference>
<dbReference type="PANTHER" id="PTHR42732">
    <property type="entry name" value="BETA-GALACTOSIDASE"/>
    <property type="match status" value="1"/>
</dbReference>
<dbReference type="Pfam" id="PF16355">
    <property type="entry name" value="DUF4982"/>
    <property type="match status" value="1"/>
</dbReference>
<dbReference type="Pfam" id="PF18565">
    <property type="entry name" value="Glyco_hydro2_C5"/>
    <property type="match status" value="1"/>
</dbReference>
<feature type="domain" description="Glycoside hydrolase family 2 catalytic" evidence="6">
    <location>
        <begin position="309"/>
        <end position="551"/>
    </location>
</feature>
<evidence type="ECO:0000259" key="9">
    <source>
        <dbReference type="Pfam" id="PF18565"/>
    </source>
</evidence>
<dbReference type="InterPro" id="IPR051913">
    <property type="entry name" value="GH2_Domain-Containing"/>
</dbReference>
<dbReference type="Proteomes" id="UP000244905">
    <property type="component" value="Unassembled WGS sequence"/>
</dbReference>
<evidence type="ECO:0000256" key="2">
    <source>
        <dbReference type="ARBA" id="ARBA00022801"/>
    </source>
</evidence>
<dbReference type="InterPro" id="IPR040605">
    <property type="entry name" value="Glyco_hydro2_dom5"/>
</dbReference>
<keyword evidence="3" id="KW-0326">Glycosidase</keyword>
<dbReference type="InterPro" id="IPR006102">
    <property type="entry name" value="Ig-like_GH2"/>
</dbReference>
<feature type="chain" id="PRO_5016052777" evidence="4">
    <location>
        <begin position="27"/>
        <end position="841"/>
    </location>
</feature>
<dbReference type="InterPro" id="IPR017853">
    <property type="entry name" value="GH"/>
</dbReference>
<dbReference type="InterPro" id="IPR006101">
    <property type="entry name" value="Glyco_hydro_2"/>
</dbReference>
<evidence type="ECO:0000259" key="5">
    <source>
        <dbReference type="Pfam" id="PF00703"/>
    </source>
</evidence>
<dbReference type="Pfam" id="PF02836">
    <property type="entry name" value="Glyco_hydro_2_C"/>
    <property type="match status" value="1"/>
</dbReference>
<evidence type="ECO:0000259" key="8">
    <source>
        <dbReference type="Pfam" id="PF16355"/>
    </source>
</evidence>
<accession>A0A2V1ILD2</accession>
<dbReference type="Gene3D" id="3.20.20.80">
    <property type="entry name" value="Glycosidases"/>
    <property type="match status" value="1"/>
</dbReference>
<evidence type="ECO:0000259" key="7">
    <source>
        <dbReference type="Pfam" id="PF02837"/>
    </source>
</evidence>
<dbReference type="GO" id="GO:0005975">
    <property type="term" value="P:carbohydrate metabolic process"/>
    <property type="evidence" value="ECO:0007669"/>
    <property type="project" value="InterPro"/>
</dbReference>
<dbReference type="PRINTS" id="PR00132">
    <property type="entry name" value="GLHYDRLASE2"/>
</dbReference>
<dbReference type="InterPro" id="IPR008979">
    <property type="entry name" value="Galactose-bd-like_sf"/>
</dbReference>
<comment type="similarity">
    <text evidence="1">Belongs to the glycosyl hydrolase 2 family.</text>
</comment>
<dbReference type="InterPro" id="IPR013783">
    <property type="entry name" value="Ig-like_fold"/>
</dbReference>
<evidence type="ECO:0000259" key="6">
    <source>
        <dbReference type="Pfam" id="PF02836"/>
    </source>
</evidence>